<evidence type="ECO:0000313" key="7">
    <source>
        <dbReference type="EMBL" id="TFL06896.1"/>
    </source>
</evidence>
<evidence type="ECO:0000256" key="3">
    <source>
        <dbReference type="ARBA" id="ARBA00022729"/>
    </source>
</evidence>
<feature type="domain" description="CFEM" evidence="6">
    <location>
        <begin position="1"/>
        <end position="103"/>
    </location>
</feature>
<protein>
    <recommendedName>
        <fullName evidence="6">CFEM domain-containing protein</fullName>
    </recommendedName>
</protein>
<organism evidence="7 8">
    <name type="scientific">Pterulicium gracile</name>
    <dbReference type="NCBI Taxonomy" id="1884261"/>
    <lineage>
        <taxon>Eukaryota</taxon>
        <taxon>Fungi</taxon>
        <taxon>Dikarya</taxon>
        <taxon>Basidiomycota</taxon>
        <taxon>Agaricomycotina</taxon>
        <taxon>Agaricomycetes</taxon>
        <taxon>Agaricomycetidae</taxon>
        <taxon>Agaricales</taxon>
        <taxon>Pleurotineae</taxon>
        <taxon>Pterulaceae</taxon>
        <taxon>Pterulicium</taxon>
    </lineage>
</organism>
<dbReference type="GO" id="GO:0005576">
    <property type="term" value="C:extracellular region"/>
    <property type="evidence" value="ECO:0007669"/>
    <property type="project" value="UniProtKB-SubCell"/>
</dbReference>
<reference evidence="7 8" key="1">
    <citation type="journal article" date="2019" name="Nat. Ecol. Evol.">
        <title>Megaphylogeny resolves global patterns of mushroom evolution.</title>
        <authorList>
            <person name="Varga T."/>
            <person name="Krizsan K."/>
            <person name="Foldi C."/>
            <person name="Dima B."/>
            <person name="Sanchez-Garcia M."/>
            <person name="Sanchez-Ramirez S."/>
            <person name="Szollosi G.J."/>
            <person name="Szarkandi J.G."/>
            <person name="Papp V."/>
            <person name="Albert L."/>
            <person name="Andreopoulos W."/>
            <person name="Angelini C."/>
            <person name="Antonin V."/>
            <person name="Barry K.W."/>
            <person name="Bougher N.L."/>
            <person name="Buchanan P."/>
            <person name="Buyck B."/>
            <person name="Bense V."/>
            <person name="Catcheside P."/>
            <person name="Chovatia M."/>
            <person name="Cooper J."/>
            <person name="Damon W."/>
            <person name="Desjardin D."/>
            <person name="Finy P."/>
            <person name="Geml J."/>
            <person name="Haridas S."/>
            <person name="Hughes K."/>
            <person name="Justo A."/>
            <person name="Karasinski D."/>
            <person name="Kautmanova I."/>
            <person name="Kiss B."/>
            <person name="Kocsube S."/>
            <person name="Kotiranta H."/>
            <person name="LaButti K.M."/>
            <person name="Lechner B.E."/>
            <person name="Liimatainen K."/>
            <person name="Lipzen A."/>
            <person name="Lukacs Z."/>
            <person name="Mihaltcheva S."/>
            <person name="Morgado L.N."/>
            <person name="Niskanen T."/>
            <person name="Noordeloos M.E."/>
            <person name="Ohm R.A."/>
            <person name="Ortiz-Santana B."/>
            <person name="Ovrebo C."/>
            <person name="Racz N."/>
            <person name="Riley R."/>
            <person name="Savchenko A."/>
            <person name="Shiryaev A."/>
            <person name="Soop K."/>
            <person name="Spirin V."/>
            <person name="Szebenyi C."/>
            <person name="Tomsovsky M."/>
            <person name="Tulloss R.E."/>
            <person name="Uehling J."/>
            <person name="Grigoriev I.V."/>
            <person name="Vagvolgyi C."/>
            <person name="Papp T."/>
            <person name="Martin F.M."/>
            <person name="Miettinen O."/>
            <person name="Hibbett D.S."/>
            <person name="Nagy L.G."/>
        </authorList>
    </citation>
    <scope>NUCLEOTIDE SEQUENCE [LARGE SCALE GENOMIC DNA]</scope>
    <source>
        <strain evidence="7 8">CBS 309.79</strain>
    </source>
</reference>
<dbReference type="InterPro" id="IPR008427">
    <property type="entry name" value="Extracellular_membr_CFEM_dom"/>
</dbReference>
<feature type="signal peptide" evidence="5">
    <location>
        <begin position="1"/>
        <end position="20"/>
    </location>
</feature>
<keyword evidence="4" id="KW-1015">Disulfide bond</keyword>
<dbReference type="Pfam" id="PF05730">
    <property type="entry name" value="CFEM"/>
    <property type="match status" value="1"/>
</dbReference>
<proteinExistence type="predicted"/>
<dbReference type="Proteomes" id="UP000305067">
    <property type="component" value="Unassembled WGS sequence"/>
</dbReference>
<evidence type="ECO:0000313" key="8">
    <source>
        <dbReference type="Proteomes" id="UP000305067"/>
    </source>
</evidence>
<evidence type="ECO:0000259" key="6">
    <source>
        <dbReference type="PROSITE" id="PS52012"/>
    </source>
</evidence>
<name>A0A5C3QY07_9AGAR</name>
<dbReference type="PROSITE" id="PS52012">
    <property type="entry name" value="CFEM"/>
    <property type="match status" value="1"/>
</dbReference>
<keyword evidence="3 5" id="KW-0732">Signal</keyword>
<keyword evidence="2" id="KW-0964">Secreted</keyword>
<gene>
    <name evidence="7" type="ORF">BDV98DRAFT_2529</name>
</gene>
<sequence length="103" mass="11071">MMSSKFFVVLLAALVSGVTAQLEEFPDCAIICGNEASGECGTVEATFCVCALPTFSRDIMACVEERCSEAEAQLTRELLPVFCAGEGVSRMRDYASIRDLSNS</sequence>
<dbReference type="AlphaFoldDB" id="A0A5C3QY07"/>
<evidence type="ECO:0000256" key="5">
    <source>
        <dbReference type="SAM" id="SignalP"/>
    </source>
</evidence>
<evidence type="ECO:0000256" key="2">
    <source>
        <dbReference type="ARBA" id="ARBA00022525"/>
    </source>
</evidence>
<accession>A0A5C3QY07</accession>
<evidence type="ECO:0000256" key="4">
    <source>
        <dbReference type="ARBA" id="ARBA00023157"/>
    </source>
</evidence>
<comment type="subcellular location">
    <subcellularLocation>
        <location evidence="1">Secreted</location>
    </subcellularLocation>
</comment>
<feature type="chain" id="PRO_5023131367" description="CFEM domain-containing protein" evidence="5">
    <location>
        <begin position="21"/>
        <end position="103"/>
    </location>
</feature>
<keyword evidence="8" id="KW-1185">Reference proteome</keyword>
<evidence type="ECO:0000256" key="1">
    <source>
        <dbReference type="ARBA" id="ARBA00004613"/>
    </source>
</evidence>
<dbReference type="EMBL" id="ML178814">
    <property type="protein sequence ID" value="TFL06896.1"/>
    <property type="molecule type" value="Genomic_DNA"/>
</dbReference>
<dbReference type="SMART" id="SM00747">
    <property type="entry name" value="CFEM"/>
    <property type="match status" value="1"/>
</dbReference>